<name>A0A0E9MWT5_9BACT</name>
<evidence type="ECO:0000313" key="4">
    <source>
        <dbReference type="Proteomes" id="UP000033121"/>
    </source>
</evidence>
<keyword evidence="1" id="KW-0732">Signal</keyword>
<evidence type="ECO:0000259" key="2">
    <source>
        <dbReference type="PROSITE" id="PS51352"/>
    </source>
</evidence>
<dbReference type="Gene3D" id="3.40.30.10">
    <property type="entry name" value="Glutaredoxin"/>
    <property type="match status" value="1"/>
</dbReference>
<dbReference type="InterPro" id="IPR033395">
    <property type="entry name" value="DUF5106"/>
</dbReference>
<protein>
    <recommendedName>
        <fullName evidence="2">Thioredoxin domain-containing protein</fullName>
    </recommendedName>
</protein>
<dbReference type="CDD" id="cd02966">
    <property type="entry name" value="TlpA_like_family"/>
    <property type="match status" value="1"/>
</dbReference>
<dbReference type="InterPro" id="IPR012336">
    <property type="entry name" value="Thioredoxin-like_fold"/>
</dbReference>
<dbReference type="Pfam" id="PF13905">
    <property type="entry name" value="Thioredoxin_8"/>
    <property type="match status" value="1"/>
</dbReference>
<gene>
    <name evidence="3" type="ORF">FPE01S_01_10620</name>
</gene>
<dbReference type="Pfam" id="PF17127">
    <property type="entry name" value="DUF5106"/>
    <property type="match status" value="1"/>
</dbReference>
<feature type="chain" id="PRO_5002429575" description="Thioredoxin domain-containing protein" evidence="1">
    <location>
        <begin position="21"/>
        <end position="489"/>
    </location>
</feature>
<keyword evidence="4" id="KW-1185">Reference proteome</keyword>
<sequence>MKNRVLYLFAALLCGLTAVAQKTVPAATTGSAGYRLTVGINAWNGQYLYLGYHYGKIKALADSALVKGNSAIFSGAKPLPGGIYFLVSPKKEIMYELLLDKQQQFSMHVDTAHPEAPVFKDSKDNADFQAYTQFIQSKGTTLNQAQEALKNAPPADTARLHRQIREGNAAILDYRKKYIQGSPNSFLTVLFNALSEPVIPPAAEHPGGVYDSSYAYKYFKQHYWDGIRLTDERLLRTPFFESRLDRYFKDLVSQEPDSIKKEVDWFLTRSKPNNEMYKYLLTHFVQAYINPQYMGQDAVYVHLFEKYINQHPEVDWFTEKYRKYMNDRAYSLMANLIGNPAWDLNMTDTTGKAITLYEIAAPYTVVCFWDATCSHCKEMVPRLDSMFQHKWKQQGIKLLGIMTDGGKENWLNYIRQNNLKDWIHVYQTDEQRETERNSGKPGYRQLYDVYQTPVLYLLDKEKRIIAKKLSYQQMDDLIMLKQKNANSRK</sequence>
<evidence type="ECO:0000313" key="3">
    <source>
        <dbReference type="EMBL" id="GAO42049.1"/>
    </source>
</evidence>
<evidence type="ECO:0000256" key="1">
    <source>
        <dbReference type="SAM" id="SignalP"/>
    </source>
</evidence>
<dbReference type="Proteomes" id="UP000033121">
    <property type="component" value="Unassembled WGS sequence"/>
</dbReference>
<dbReference type="InterPro" id="IPR013766">
    <property type="entry name" value="Thioredoxin_domain"/>
</dbReference>
<dbReference type="SUPFAM" id="SSF52833">
    <property type="entry name" value="Thioredoxin-like"/>
    <property type="match status" value="1"/>
</dbReference>
<dbReference type="OrthoDB" id="6399635at2"/>
<organism evidence="3 4">
    <name type="scientific">Flavihumibacter petaseus NBRC 106054</name>
    <dbReference type="NCBI Taxonomy" id="1220578"/>
    <lineage>
        <taxon>Bacteria</taxon>
        <taxon>Pseudomonadati</taxon>
        <taxon>Bacteroidota</taxon>
        <taxon>Chitinophagia</taxon>
        <taxon>Chitinophagales</taxon>
        <taxon>Chitinophagaceae</taxon>
        <taxon>Flavihumibacter</taxon>
    </lineage>
</organism>
<dbReference type="RefSeq" id="WP_046367813.1">
    <property type="nucleotide sequence ID" value="NZ_BBWV01000001.1"/>
</dbReference>
<accession>A0A0E9MWT5</accession>
<reference evidence="3 4" key="1">
    <citation type="submission" date="2015-04" db="EMBL/GenBank/DDBJ databases">
        <title>Whole genome shotgun sequence of Flavihumibacter petaseus NBRC 106054.</title>
        <authorList>
            <person name="Miyazawa S."/>
            <person name="Hosoyama A."/>
            <person name="Hashimoto M."/>
            <person name="Noguchi M."/>
            <person name="Tsuchikane K."/>
            <person name="Ohji S."/>
            <person name="Yamazoe A."/>
            <person name="Ichikawa N."/>
            <person name="Kimura A."/>
            <person name="Fujita N."/>
        </authorList>
    </citation>
    <scope>NUCLEOTIDE SEQUENCE [LARGE SCALE GENOMIC DNA]</scope>
    <source>
        <strain evidence="3 4">NBRC 106054</strain>
    </source>
</reference>
<comment type="caution">
    <text evidence="3">The sequence shown here is derived from an EMBL/GenBank/DDBJ whole genome shotgun (WGS) entry which is preliminary data.</text>
</comment>
<feature type="signal peptide" evidence="1">
    <location>
        <begin position="1"/>
        <end position="20"/>
    </location>
</feature>
<dbReference type="InterPro" id="IPR036249">
    <property type="entry name" value="Thioredoxin-like_sf"/>
</dbReference>
<dbReference type="PROSITE" id="PS51352">
    <property type="entry name" value="THIOREDOXIN_2"/>
    <property type="match status" value="1"/>
</dbReference>
<feature type="domain" description="Thioredoxin" evidence="2">
    <location>
        <begin position="335"/>
        <end position="466"/>
    </location>
</feature>
<dbReference type="STRING" id="1220578.FPE01S_01_10620"/>
<dbReference type="AlphaFoldDB" id="A0A0E9MWT5"/>
<proteinExistence type="predicted"/>
<dbReference type="EMBL" id="BBWV01000001">
    <property type="protein sequence ID" value="GAO42049.1"/>
    <property type="molecule type" value="Genomic_DNA"/>
</dbReference>